<keyword evidence="7" id="KW-0732">Signal</keyword>
<dbReference type="Proteomes" id="UP000002440">
    <property type="component" value="Chromosome"/>
</dbReference>
<dbReference type="EMBL" id="CP000284">
    <property type="protein sequence ID" value="ABE50293.1"/>
    <property type="molecule type" value="Genomic_DNA"/>
</dbReference>
<dbReference type="PANTHER" id="PTHR33619">
    <property type="entry name" value="POLYSACCHARIDE EXPORT PROTEIN GFCE-RELATED"/>
    <property type="match status" value="1"/>
</dbReference>
<dbReference type="Gene3D" id="3.30.1950.10">
    <property type="entry name" value="wza like domain"/>
    <property type="match status" value="1"/>
</dbReference>
<keyword evidence="5" id="KW-0762">Sugar transport</keyword>
<keyword evidence="8" id="KW-0625">Polysaccharide transport</keyword>
<feature type="domain" description="Polysaccharide export protein N-terminal" evidence="15">
    <location>
        <begin position="28"/>
        <end position="104"/>
    </location>
</feature>
<feature type="domain" description="SLBB" evidence="17">
    <location>
        <begin position="110"/>
        <end position="190"/>
    </location>
</feature>
<feature type="domain" description="Soluble ligand binding" evidence="16">
    <location>
        <begin position="196"/>
        <end position="245"/>
    </location>
</feature>
<comment type="similarity">
    <text evidence="2">Belongs to the BexD/CtrA/VexA family.</text>
</comment>
<evidence type="ECO:0000256" key="2">
    <source>
        <dbReference type="ARBA" id="ARBA00009450"/>
    </source>
</evidence>
<evidence type="ECO:0000256" key="13">
    <source>
        <dbReference type="ARBA" id="ARBA00023237"/>
    </source>
</evidence>
<accession>Q1GZP4</accession>
<evidence type="ECO:0000259" key="16">
    <source>
        <dbReference type="Pfam" id="PF10531"/>
    </source>
</evidence>
<keyword evidence="9" id="KW-0406">Ion transport</keyword>
<organism evidence="18 19">
    <name type="scientific">Methylobacillus flagellatus (strain ATCC 51484 / DSM 6875 / VKM B-1610 / KT)</name>
    <dbReference type="NCBI Taxonomy" id="265072"/>
    <lineage>
        <taxon>Bacteria</taxon>
        <taxon>Pseudomonadati</taxon>
        <taxon>Pseudomonadota</taxon>
        <taxon>Betaproteobacteria</taxon>
        <taxon>Nitrosomonadales</taxon>
        <taxon>Methylophilaceae</taxon>
        <taxon>Methylobacillus</taxon>
    </lineage>
</organism>
<dbReference type="InterPro" id="IPR003715">
    <property type="entry name" value="Poly_export_N"/>
</dbReference>
<keyword evidence="10" id="KW-0626">Porin</keyword>
<dbReference type="GO" id="GO:0015288">
    <property type="term" value="F:porin activity"/>
    <property type="evidence" value="ECO:0007669"/>
    <property type="project" value="UniProtKB-KW"/>
</dbReference>
<evidence type="ECO:0000256" key="8">
    <source>
        <dbReference type="ARBA" id="ARBA00023047"/>
    </source>
</evidence>
<evidence type="ECO:0000259" key="15">
    <source>
        <dbReference type="Pfam" id="PF02563"/>
    </source>
</evidence>
<reference evidence="18 19" key="1">
    <citation type="submission" date="2006-03" db="EMBL/GenBank/DDBJ databases">
        <title>Complete sequence of Methylobacillus flagellatus KT.</title>
        <authorList>
            <consortium name="US DOE Joint Genome Institute"/>
            <person name="Copeland A."/>
            <person name="Lucas S."/>
            <person name="Lapidus A."/>
            <person name="Barry K."/>
            <person name="Detter J.C."/>
            <person name="Glavina del Rio T."/>
            <person name="Hammon N."/>
            <person name="Israni S."/>
            <person name="Dalin E."/>
            <person name="Tice H."/>
            <person name="Pitluck S."/>
            <person name="Brettin T."/>
            <person name="Bruce D."/>
            <person name="Han C."/>
            <person name="Tapia R."/>
            <person name="Saunders E."/>
            <person name="Gilna P."/>
            <person name="Schmutz J."/>
            <person name="Larimer F."/>
            <person name="Land M."/>
            <person name="Kyrpides N."/>
            <person name="Anderson I."/>
            <person name="Richardson P."/>
        </authorList>
    </citation>
    <scope>NUCLEOTIDE SEQUENCE [LARGE SCALE GENOMIC DNA]</scope>
    <source>
        <strain evidence="19">KT / ATCC 51484 / DSM 6875</strain>
    </source>
</reference>
<dbReference type="Pfam" id="PF22461">
    <property type="entry name" value="SLBB_2"/>
    <property type="match status" value="1"/>
</dbReference>
<dbReference type="GO" id="GO:0006811">
    <property type="term" value="P:monoatomic ion transport"/>
    <property type="evidence" value="ECO:0007669"/>
    <property type="project" value="UniProtKB-KW"/>
</dbReference>
<dbReference type="STRING" id="265072.Mfla_2026"/>
<evidence type="ECO:0000256" key="11">
    <source>
        <dbReference type="ARBA" id="ARBA00023136"/>
    </source>
</evidence>
<dbReference type="KEGG" id="mfa:Mfla_2026"/>
<keyword evidence="13" id="KW-0998">Cell outer membrane</keyword>
<evidence type="ECO:0000256" key="1">
    <source>
        <dbReference type="ARBA" id="ARBA00004571"/>
    </source>
</evidence>
<evidence type="ECO:0000313" key="19">
    <source>
        <dbReference type="Proteomes" id="UP000002440"/>
    </source>
</evidence>
<dbReference type="GO" id="GO:0015159">
    <property type="term" value="F:polysaccharide transmembrane transporter activity"/>
    <property type="evidence" value="ECO:0007669"/>
    <property type="project" value="InterPro"/>
</dbReference>
<keyword evidence="14" id="KW-0449">Lipoprotein</keyword>
<name>Q1GZP4_METFK</name>
<keyword evidence="6" id="KW-0812">Transmembrane</keyword>
<dbReference type="InterPro" id="IPR054765">
    <property type="entry name" value="SLBB_dom"/>
</dbReference>
<gene>
    <name evidence="18" type="ordered locus">Mfla_2026</name>
</gene>
<evidence type="ECO:0000256" key="4">
    <source>
        <dbReference type="ARBA" id="ARBA00022452"/>
    </source>
</evidence>
<dbReference type="HOGENOM" id="CLU_038343_0_3_4"/>
<evidence type="ECO:0000256" key="6">
    <source>
        <dbReference type="ARBA" id="ARBA00022692"/>
    </source>
</evidence>
<keyword evidence="19" id="KW-1185">Reference proteome</keyword>
<dbReference type="AlphaFoldDB" id="Q1GZP4"/>
<evidence type="ECO:0000313" key="18">
    <source>
        <dbReference type="EMBL" id="ABE50293.1"/>
    </source>
</evidence>
<dbReference type="Gene3D" id="3.10.560.10">
    <property type="entry name" value="Outer membrane lipoprotein wza domain like"/>
    <property type="match status" value="2"/>
</dbReference>
<dbReference type="NCBIfam" id="TIGR03028">
    <property type="entry name" value="EpsE"/>
    <property type="match status" value="1"/>
</dbReference>
<dbReference type="InterPro" id="IPR017478">
    <property type="entry name" value="Polysacc_export_EpsE"/>
</dbReference>
<sequence length="270" mass="29500">MYRCSAMTKLIKWFVTVVLTIVVFNVNAADSDIVLGPGDVLRISVFEQPDLSLEVRVSESGTITYPLIGEVRVGGETPAAAERKIASMLESGGFLKNPHVNIIVAQLQSQQVSVLGQVNRPGRYPLDSAKSLADVLALAGGVAPDGGDLISLVRKIEGKSVREIIDFAEMMRDGDLNKNILLTAGDIIYVDRAPRFYIYGEVQRPGQYRLEYHMTVLQALAVGGGLSLRGTEKGIKVKRLDDEGGVKIIKVKHDDFIQPNDVVYVQESVF</sequence>
<proteinExistence type="inferred from homology"/>
<evidence type="ECO:0000256" key="5">
    <source>
        <dbReference type="ARBA" id="ARBA00022597"/>
    </source>
</evidence>
<evidence type="ECO:0000256" key="12">
    <source>
        <dbReference type="ARBA" id="ARBA00023139"/>
    </source>
</evidence>
<dbReference type="PANTHER" id="PTHR33619:SF3">
    <property type="entry name" value="POLYSACCHARIDE EXPORT PROTEIN GFCE-RELATED"/>
    <property type="match status" value="1"/>
</dbReference>
<dbReference type="GO" id="GO:0046930">
    <property type="term" value="C:pore complex"/>
    <property type="evidence" value="ECO:0007669"/>
    <property type="project" value="UniProtKB-KW"/>
</dbReference>
<keyword evidence="11" id="KW-0472">Membrane</keyword>
<keyword evidence="3" id="KW-0813">Transport</keyword>
<evidence type="ECO:0000256" key="7">
    <source>
        <dbReference type="ARBA" id="ARBA00022729"/>
    </source>
</evidence>
<keyword evidence="12" id="KW-0564">Palmitate</keyword>
<evidence type="ECO:0000256" key="10">
    <source>
        <dbReference type="ARBA" id="ARBA00023114"/>
    </source>
</evidence>
<dbReference type="InterPro" id="IPR019554">
    <property type="entry name" value="Soluble_ligand-bd"/>
</dbReference>
<keyword evidence="4" id="KW-1134">Transmembrane beta strand</keyword>
<protein>
    <submittedName>
        <fullName evidence="18">Polysaccharide export protein</fullName>
    </submittedName>
</protein>
<evidence type="ECO:0000256" key="14">
    <source>
        <dbReference type="ARBA" id="ARBA00023288"/>
    </source>
</evidence>
<evidence type="ECO:0000259" key="17">
    <source>
        <dbReference type="Pfam" id="PF22461"/>
    </source>
</evidence>
<dbReference type="Pfam" id="PF10531">
    <property type="entry name" value="SLBB"/>
    <property type="match status" value="1"/>
</dbReference>
<dbReference type="GO" id="GO:0009279">
    <property type="term" value="C:cell outer membrane"/>
    <property type="evidence" value="ECO:0007669"/>
    <property type="project" value="UniProtKB-SubCell"/>
</dbReference>
<evidence type="ECO:0000256" key="3">
    <source>
        <dbReference type="ARBA" id="ARBA00022448"/>
    </source>
</evidence>
<dbReference type="eggNOG" id="COG1596">
    <property type="taxonomic scope" value="Bacteria"/>
</dbReference>
<comment type="subcellular location">
    <subcellularLocation>
        <location evidence="1">Cell outer membrane</location>
        <topology evidence="1">Multi-pass membrane protein</topology>
    </subcellularLocation>
</comment>
<dbReference type="InterPro" id="IPR049712">
    <property type="entry name" value="Poly_export"/>
</dbReference>
<evidence type="ECO:0000256" key="9">
    <source>
        <dbReference type="ARBA" id="ARBA00023065"/>
    </source>
</evidence>
<dbReference type="Pfam" id="PF02563">
    <property type="entry name" value="Poly_export"/>
    <property type="match status" value="1"/>
</dbReference>